<dbReference type="Pfam" id="PF13932">
    <property type="entry name" value="SAM_GIDA_C"/>
    <property type="match status" value="1"/>
</dbReference>
<dbReference type="Proteomes" id="UP001291687">
    <property type="component" value="Unassembled WGS sequence"/>
</dbReference>
<feature type="binding site" evidence="11">
    <location>
        <position position="373"/>
    </location>
    <ligand>
        <name>FAD</name>
        <dbReference type="ChEBI" id="CHEBI:57692"/>
    </ligand>
</feature>
<comment type="caution">
    <text evidence="13">The sequence shown here is derived from an EMBL/GenBank/DDBJ whole genome shotgun (WGS) entry which is preliminary data.</text>
</comment>
<evidence type="ECO:0000259" key="12">
    <source>
        <dbReference type="SMART" id="SM01228"/>
    </source>
</evidence>
<evidence type="ECO:0000256" key="10">
    <source>
        <dbReference type="ARBA" id="ARBA00031800"/>
    </source>
</evidence>
<evidence type="ECO:0000256" key="8">
    <source>
        <dbReference type="ARBA" id="ARBA00023027"/>
    </source>
</evidence>
<dbReference type="SUPFAM" id="SSF51905">
    <property type="entry name" value="FAD/NAD(P)-binding domain"/>
    <property type="match status" value="1"/>
</dbReference>
<dbReference type="Pfam" id="PF21680">
    <property type="entry name" value="GIDA_C_1st"/>
    <property type="match status" value="1"/>
</dbReference>
<keyword evidence="6 11" id="KW-0819">tRNA processing</keyword>
<evidence type="ECO:0000256" key="5">
    <source>
        <dbReference type="ARBA" id="ARBA00022630"/>
    </source>
</evidence>
<comment type="subunit">
    <text evidence="9 11">Homodimer. Heterotetramer of two MnmE and two MnmG subunits.</text>
</comment>
<feature type="binding site" evidence="11">
    <location>
        <position position="129"/>
    </location>
    <ligand>
        <name>FAD</name>
        <dbReference type="ChEBI" id="CHEBI:57692"/>
    </ligand>
</feature>
<proteinExistence type="inferred from homology"/>
<dbReference type="InterPro" id="IPR040131">
    <property type="entry name" value="MnmG_N"/>
</dbReference>
<name>A0ABU5NCT1_9RICK</name>
<dbReference type="InterPro" id="IPR044920">
    <property type="entry name" value="MnmG_C_subdom_sf"/>
</dbReference>
<dbReference type="PANTHER" id="PTHR11806:SF0">
    <property type="entry name" value="PROTEIN MTO1 HOMOLOG, MITOCHONDRIAL"/>
    <property type="match status" value="1"/>
</dbReference>
<feature type="binding site" evidence="11">
    <location>
        <begin position="276"/>
        <end position="290"/>
    </location>
    <ligand>
        <name>NAD(+)</name>
        <dbReference type="ChEBI" id="CHEBI:57540"/>
    </ligand>
</feature>
<comment type="subcellular location">
    <subcellularLocation>
        <location evidence="11">Cytoplasm</location>
    </subcellularLocation>
</comment>
<comment type="cofactor">
    <cofactor evidence="1 11">
        <name>FAD</name>
        <dbReference type="ChEBI" id="CHEBI:57692"/>
    </cofactor>
</comment>
<dbReference type="Gene3D" id="3.50.50.60">
    <property type="entry name" value="FAD/NAD(P)-binding domain"/>
    <property type="match status" value="2"/>
</dbReference>
<keyword evidence="11" id="KW-0963">Cytoplasm</keyword>
<evidence type="ECO:0000256" key="1">
    <source>
        <dbReference type="ARBA" id="ARBA00001974"/>
    </source>
</evidence>
<dbReference type="HAMAP" id="MF_00129">
    <property type="entry name" value="MnmG_GidA"/>
    <property type="match status" value="1"/>
</dbReference>
<dbReference type="InterPro" id="IPR020595">
    <property type="entry name" value="MnmG-rel_CS"/>
</dbReference>
<protein>
    <recommendedName>
        <fullName evidence="4 11">tRNA uridine 5-carboxymethylaminomethyl modification enzyme MnmG</fullName>
    </recommendedName>
    <alternativeName>
        <fullName evidence="10 11">Glucose-inhibited division protein A</fullName>
    </alternativeName>
</protein>
<keyword evidence="14" id="KW-1185">Reference proteome</keyword>
<comment type="similarity">
    <text evidence="3 11">Belongs to the MnmG family.</text>
</comment>
<dbReference type="InterPro" id="IPR047001">
    <property type="entry name" value="MnmG_C_subdom"/>
</dbReference>
<keyword evidence="8 11" id="KW-0520">NAD</keyword>
<sequence length="625" mass="68684">MSNQFHVKKKYDVVIIGGGHAGAEAAAASARSGADTLLITLKRDNLGEMSCNPAIGGVAKGILVKEVDALDGLMGRVIDKAGIHYKMLNESKGPAVWGPRAQADRALYKVEMASELSTYPNLTILYDSVEDLEIIDNSIQSVVTKAHGIIECNSVVLTTGTFLSGMIHIGDKTIPAGRVGEAPSYGLSNTLKNLNFAVGRLKTGTPARIDGTTIDYSRIERQPGDVVPRPFSEMTDKVIVPQIDCFITKTTQKTHDIIRANLNKSAMYSGQITGIGPRYCPSIEDKIVRFSSKESHQIFLEPEGLNDNTVYPNGISTSLPEDVQEDFIRTIIGLESVKILRPGYAIEYDFVDPRELKHTLETKRVKGLFLAGQINGTTGYEEAGAQGLVAGINAALSCFNKGEFVLTRADAYIGVMIDDLINFGTTEPYRMFTSRSEYRLSLRADNADLRLTPKGIEYGVISPQRCSAFELKLETLEQARNVLNARTITTSQLTNLGVSVSQDGSKRTAYQVLGLPNFGIEETKKIFPEIGNLDLKALNYMYIESKYSSYLKRQDMDIKLFKDEENYKIPENLDYLSIHSLSNEIREKLSFHKPSTLGAARRISGVTPAALTAVLIYLKTNYVGC</sequence>
<dbReference type="EMBL" id="JARJFB010000067">
    <property type="protein sequence ID" value="MEA0970983.1"/>
    <property type="molecule type" value="Genomic_DNA"/>
</dbReference>
<dbReference type="InterPro" id="IPR036188">
    <property type="entry name" value="FAD/NAD-bd_sf"/>
</dbReference>
<evidence type="ECO:0000256" key="9">
    <source>
        <dbReference type="ARBA" id="ARBA00025948"/>
    </source>
</evidence>
<evidence type="ECO:0000256" key="11">
    <source>
        <dbReference type="HAMAP-Rule" id="MF_00129"/>
    </source>
</evidence>
<accession>A0ABU5NCT1</accession>
<feature type="binding site" evidence="11">
    <location>
        <begin position="17"/>
        <end position="22"/>
    </location>
    <ligand>
        <name>FAD</name>
        <dbReference type="ChEBI" id="CHEBI:57692"/>
    </ligand>
</feature>
<feature type="domain" description="tRNA uridine 5-carboxymethylaminomethyl modification enzyme C-terminal subdomain" evidence="12">
    <location>
        <begin position="545"/>
        <end position="616"/>
    </location>
</feature>
<dbReference type="Gene3D" id="1.10.150.570">
    <property type="entry name" value="GidA associated domain, C-terminal subdomain"/>
    <property type="match status" value="1"/>
</dbReference>
<dbReference type="Pfam" id="PF01134">
    <property type="entry name" value="GIDA"/>
    <property type="match status" value="1"/>
</dbReference>
<dbReference type="NCBIfam" id="TIGR00136">
    <property type="entry name" value="mnmG_gidA"/>
    <property type="match status" value="1"/>
</dbReference>
<dbReference type="RefSeq" id="WP_322776881.1">
    <property type="nucleotide sequence ID" value="NZ_JARJFB010000067.1"/>
</dbReference>
<reference evidence="13 14" key="1">
    <citation type="submission" date="2023-03" db="EMBL/GenBank/DDBJ databases">
        <title>Host association and intracellularity evolved multiple times independently in the Rickettsiales.</title>
        <authorList>
            <person name="Castelli M."/>
            <person name="Nardi T."/>
            <person name="Gammuto L."/>
            <person name="Bellinzona G."/>
            <person name="Sabaneyeva E."/>
            <person name="Potekhin A."/>
            <person name="Serra V."/>
            <person name="Petroni G."/>
            <person name="Sassera D."/>
        </authorList>
    </citation>
    <scope>NUCLEOTIDE SEQUENCE [LARGE SCALE GENOMIC DNA]</scope>
    <source>
        <strain evidence="13 14">Sr 2-6</strain>
    </source>
</reference>
<dbReference type="PROSITE" id="PS01281">
    <property type="entry name" value="GIDA_2"/>
    <property type="match status" value="1"/>
</dbReference>
<dbReference type="InterPro" id="IPR002218">
    <property type="entry name" value="MnmG-rel"/>
</dbReference>
<comment type="function">
    <text evidence="2 11">NAD-binding protein involved in the addition of a carboxymethylaminomethyl (cmnm) group at the wobble position (U34) of certain tRNAs, forming tRNA-cmnm(5)s(2)U34.</text>
</comment>
<evidence type="ECO:0000256" key="7">
    <source>
        <dbReference type="ARBA" id="ARBA00022827"/>
    </source>
</evidence>
<dbReference type="InterPro" id="IPR004416">
    <property type="entry name" value="MnmG"/>
</dbReference>
<feature type="binding site" evidence="11">
    <location>
        <position position="184"/>
    </location>
    <ligand>
        <name>FAD</name>
        <dbReference type="ChEBI" id="CHEBI:57692"/>
    </ligand>
</feature>
<evidence type="ECO:0000313" key="14">
    <source>
        <dbReference type="Proteomes" id="UP001291687"/>
    </source>
</evidence>
<evidence type="ECO:0000256" key="2">
    <source>
        <dbReference type="ARBA" id="ARBA00003717"/>
    </source>
</evidence>
<dbReference type="PROSITE" id="PS01280">
    <property type="entry name" value="GIDA_1"/>
    <property type="match status" value="1"/>
</dbReference>
<gene>
    <name evidence="11" type="primary">mnmG</name>
    <name evidence="11" type="synonym">gidA</name>
    <name evidence="13" type="ORF">Megvenef_00953</name>
</gene>
<evidence type="ECO:0000256" key="6">
    <source>
        <dbReference type="ARBA" id="ARBA00022694"/>
    </source>
</evidence>
<evidence type="ECO:0000313" key="13">
    <source>
        <dbReference type="EMBL" id="MEA0970983.1"/>
    </source>
</evidence>
<keyword evidence="5 11" id="KW-0285">Flavoprotein</keyword>
<organism evidence="13 14">
    <name type="scientific">Candidatus Megaera venefica</name>
    <dbReference type="NCBI Taxonomy" id="2055910"/>
    <lineage>
        <taxon>Bacteria</taxon>
        <taxon>Pseudomonadati</taxon>
        <taxon>Pseudomonadota</taxon>
        <taxon>Alphaproteobacteria</taxon>
        <taxon>Rickettsiales</taxon>
        <taxon>Rickettsiaceae</taxon>
        <taxon>Candidatus Megaera</taxon>
    </lineage>
</organism>
<evidence type="ECO:0000256" key="3">
    <source>
        <dbReference type="ARBA" id="ARBA00007653"/>
    </source>
</evidence>
<dbReference type="SMART" id="SM01228">
    <property type="entry name" value="GIDA_assoc_3"/>
    <property type="match status" value="1"/>
</dbReference>
<dbReference type="InterPro" id="IPR026904">
    <property type="entry name" value="MnmG_C"/>
</dbReference>
<evidence type="ECO:0000256" key="4">
    <source>
        <dbReference type="ARBA" id="ARBA00020461"/>
    </source>
</evidence>
<dbReference type="InterPro" id="IPR049312">
    <property type="entry name" value="GIDA_C_N"/>
</dbReference>
<keyword evidence="7 11" id="KW-0274">FAD</keyword>
<dbReference type="PANTHER" id="PTHR11806">
    <property type="entry name" value="GLUCOSE INHIBITED DIVISION PROTEIN A"/>
    <property type="match status" value="1"/>
</dbReference>